<dbReference type="PANTHER" id="PTHR20854:SF4">
    <property type="entry name" value="INOSITOL-1-MONOPHOSPHATASE-RELATED"/>
    <property type="match status" value="1"/>
</dbReference>
<evidence type="ECO:0000256" key="4">
    <source>
        <dbReference type="ARBA" id="ARBA00022842"/>
    </source>
</evidence>
<dbReference type="Pfam" id="PF00459">
    <property type="entry name" value="Inositol_P"/>
    <property type="match status" value="1"/>
</dbReference>
<feature type="binding site" evidence="5">
    <location>
        <position position="71"/>
    </location>
    <ligand>
        <name>Mg(2+)</name>
        <dbReference type="ChEBI" id="CHEBI:18420"/>
        <label>1</label>
        <note>catalytic</note>
    </ligand>
</feature>
<dbReference type="InterPro" id="IPR020583">
    <property type="entry name" value="Inositol_monoP_metal-BS"/>
</dbReference>
<dbReference type="PROSITE" id="PS00629">
    <property type="entry name" value="IMP_1"/>
    <property type="match status" value="1"/>
</dbReference>
<proteinExistence type="predicted"/>
<keyword evidence="4 5" id="KW-0460">Magnesium</keyword>
<dbReference type="GO" id="GO:0007165">
    <property type="term" value="P:signal transduction"/>
    <property type="evidence" value="ECO:0007669"/>
    <property type="project" value="TreeGrafter"/>
</dbReference>
<dbReference type="CDD" id="cd01637">
    <property type="entry name" value="IMPase_like"/>
    <property type="match status" value="1"/>
</dbReference>
<dbReference type="FunFam" id="3.30.540.10:FF:000003">
    <property type="entry name" value="Inositol-1-monophosphatase"/>
    <property type="match status" value="1"/>
</dbReference>
<organism evidence="6 7">
    <name type="scientific">Furfurilactobacillus rossiae DSM 15814</name>
    <dbReference type="NCBI Taxonomy" id="1114972"/>
    <lineage>
        <taxon>Bacteria</taxon>
        <taxon>Bacillati</taxon>
        <taxon>Bacillota</taxon>
        <taxon>Bacilli</taxon>
        <taxon>Lactobacillales</taxon>
        <taxon>Lactobacillaceae</taxon>
        <taxon>Furfurilactobacillus</taxon>
    </lineage>
</organism>
<dbReference type="OrthoDB" id="9772456at2"/>
<feature type="binding site" evidence="5">
    <location>
        <position position="92"/>
    </location>
    <ligand>
        <name>Mg(2+)</name>
        <dbReference type="ChEBI" id="CHEBI:18420"/>
        <label>1</label>
        <note>catalytic</note>
    </ligand>
</feature>
<dbReference type="GO" id="GO:0006020">
    <property type="term" value="P:inositol metabolic process"/>
    <property type="evidence" value="ECO:0007669"/>
    <property type="project" value="TreeGrafter"/>
</dbReference>
<evidence type="ECO:0000313" key="7">
    <source>
        <dbReference type="Proteomes" id="UP000051999"/>
    </source>
</evidence>
<comment type="caution">
    <text evidence="6">The sequence shown here is derived from an EMBL/GenBank/DDBJ whole genome shotgun (WGS) entry which is preliminary data.</text>
</comment>
<dbReference type="GO" id="GO:0046872">
    <property type="term" value="F:metal ion binding"/>
    <property type="evidence" value="ECO:0007669"/>
    <property type="project" value="UniProtKB-KW"/>
</dbReference>
<feature type="binding site" evidence="5">
    <location>
        <position position="211"/>
    </location>
    <ligand>
        <name>Mg(2+)</name>
        <dbReference type="ChEBI" id="CHEBI:18420"/>
        <label>1</label>
        <note>catalytic</note>
    </ligand>
</feature>
<dbReference type="PANTHER" id="PTHR20854">
    <property type="entry name" value="INOSITOL MONOPHOSPHATASE"/>
    <property type="match status" value="1"/>
</dbReference>
<evidence type="ECO:0000313" key="6">
    <source>
        <dbReference type="EMBL" id="KRL57062.1"/>
    </source>
</evidence>
<keyword evidence="2 5" id="KW-0479">Metal-binding</keyword>
<accession>A0A0R1RK16</accession>
<feature type="binding site" evidence="5">
    <location>
        <position position="89"/>
    </location>
    <ligand>
        <name>Mg(2+)</name>
        <dbReference type="ChEBI" id="CHEBI:18420"/>
        <label>1</label>
        <note>catalytic</note>
    </ligand>
</feature>
<sequence>MQEATYQKWNAQVTAWIDEAKANILEHFHEPLDVEQKSGRRDLVTQVDKENEQRFVAHIRESDPTARILGEEGLGDDVQDDKGRLWIIDPLDGTMNFVKQRDDFAIMLSLYIDGVGQAAWLCDVMGNRLFHGAKGLGVWLNDAKMTAPANLPLSEGLAALSGPLVTHDVDHMQAIAAASLGMRIVGSAGIAFTKVLRGQQVCYISYLRPWDFATGKILAEELGLVVSTVDGQTPTVLSYGVVLVATKQAQKAIVAMQTA</sequence>
<evidence type="ECO:0000256" key="3">
    <source>
        <dbReference type="ARBA" id="ARBA00022801"/>
    </source>
</evidence>
<gene>
    <name evidence="6" type="ORF">FD35_GL000068</name>
</gene>
<keyword evidence="3" id="KW-0378">Hydrolase</keyword>
<dbReference type="Gene3D" id="3.40.190.80">
    <property type="match status" value="1"/>
</dbReference>
<evidence type="ECO:0000256" key="2">
    <source>
        <dbReference type="ARBA" id="ARBA00022723"/>
    </source>
</evidence>
<keyword evidence="7" id="KW-1185">Reference proteome</keyword>
<dbReference type="eggNOG" id="COG0483">
    <property type="taxonomic scope" value="Bacteria"/>
</dbReference>
<dbReference type="EMBL" id="AZFF01000001">
    <property type="protein sequence ID" value="KRL57062.1"/>
    <property type="molecule type" value="Genomic_DNA"/>
</dbReference>
<dbReference type="InterPro" id="IPR000760">
    <property type="entry name" value="Inositol_monophosphatase-like"/>
</dbReference>
<dbReference type="SUPFAM" id="SSF56655">
    <property type="entry name" value="Carbohydrate phosphatase"/>
    <property type="match status" value="1"/>
</dbReference>
<dbReference type="Gene3D" id="3.30.540.10">
    <property type="entry name" value="Fructose-1,6-Bisphosphatase, subunit A, domain 1"/>
    <property type="match status" value="1"/>
</dbReference>
<dbReference type="RefSeq" id="WP_017262039.1">
    <property type="nucleotide sequence ID" value="NZ_AUAW01000001.1"/>
</dbReference>
<comment type="cofactor">
    <cofactor evidence="1 5">
        <name>Mg(2+)</name>
        <dbReference type="ChEBI" id="CHEBI:18420"/>
    </cofactor>
</comment>
<dbReference type="GO" id="GO:0008934">
    <property type="term" value="F:inositol monophosphate 1-phosphatase activity"/>
    <property type="evidence" value="ECO:0007669"/>
    <property type="project" value="TreeGrafter"/>
</dbReference>
<evidence type="ECO:0000256" key="1">
    <source>
        <dbReference type="ARBA" id="ARBA00001946"/>
    </source>
</evidence>
<dbReference type="PRINTS" id="PR00377">
    <property type="entry name" value="IMPHPHTASES"/>
</dbReference>
<feature type="binding site" evidence="5">
    <location>
        <position position="91"/>
    </location>
    <ligand>
        <name>Mg(2+)</name>
        <dbReference type="ChEBI" id="CHEBI:18420"/>
        <label>1</label>
        <note>catalytic</note>
    </ligand>
</feature>
<name>A0A0R1RK16_9LACO</name>
<dbReference type="STRING" id="1114972.FD35_GL000068"/>
<dbReference type="Proteomes" id="UP000051999">
    <property type="component" value="Unassembled WGS sequence"/>
</dbReference>
<protein>
    <submittedName>
        <fullName evidence="6">Fructose-1 6-bisphosphatase</fullName>
    </submittedName>
</protein>
<dbReference type="AlphaFoldDB" id="A0A0R1RK16"/>
<evidence type="ECO:0000256" key="5">
    <source>
        <dbReference type="PIRSR" id="PIRSR600760-2"/>
    </source>
</evidence>
<dbReference type="PATRIC" id="fig|1114972.6.peg.66"/>
<reference evidence="6 7" key="1">
    <citation type="journal article" date="2015" name="Genome Announc.">
        <title>Expanding the biotechnology potential of lactobacilli through comparative genomics of 213 strains and associated genera.</title>
        <authorList>
            <person name="Sun Z."/>
            <person name="Harris H.M."/>
            <person name="McCann A."/>
            <person name="Guo C."/>
            <person name="Argimon S."/>
            <person name="Zhang W."/>
            <person name="Yang X."/>
            <person name="Jeffery I.B."/>
            <person name="Cooney J.C."/>
            <person name="Kagawa T.F."/>
            <person name="Liu W."/>
            <person name="Song Y."/>
            <person name="Salvetti E."/>
            <person name="Wrobel A."/>
            <person name="Rasinkangas P."/>
            <person name="Parkhill J."/>
            <person name="Rea M.C."/>
            <person name="O'Sullivan O."/>
            <person name="Ritari J."/>
            <person name="Douillard F.P."/>
            <person name="Paul Ross R."/>
            <person name="Yang R."/>
            <person name="Briner A.E."/>
            <person name="Felis G.E."/>
            <person name="de Vos W.M."/>
            <person name="Barrangou R."/>
            <person name="Klaenhammer T.R."/>
            <person name="Caufield P.W."/>
            <person name="Cui Y."/>
            <person name="Zhang H."/>
            <person name="O'Toole P.W."/>
        </authorList>
    </citation>
    <scope>NUCLEOTIDE SEQUENCE [LARGE SCALE GENOMIC DNA]</scope>
    <source>
        <strain evidence="6 7">DSM 15814</strain>
    </source>
</reference>